<sequence>MSMPDDSPHATLWNRIKDIRFAMLAHRAADGRLHAHPLTTLNKDIDAQSQLFFFIPRGSELHSRLQADSQVHLSYADPGEDCYVSLSGTAGFIEDPARKEALWTPLAKAWFPDGPTDPNLVLLAVRIEHAEYWDVKDSKLSQLYQLATAALTGEQPKPLGEHRELSLD</sequence>
<dbReference type="InterPro" id="IPR012349">
    <property type="entry name" value="Split_barrel_FMN-bd"/>
</dbReference>
<reference evidence="2 3" key="1">
    <citation type="journal article" date="2010" name="J. Bacteriol.">
        <title>Completed genome sequence of the anaerobic iron-oxidizing bacterium Acidovorax ebreus strain TPSY.</title>
        <authorList>
            <person name="Byrne-Bailey K.G."/>
            <person name="Weber K.A."/>
            <person name="Chair A.H."/>
            <person name="Bose S."/>
            <person name="Knox T."/>
            <person name="Spanbauer T.L."/>
            <person name="Chertkov O."/>
            <person name="Coates J.D."/>
        </authorList>
    </citation>
    <scope>NUCLEOTIDE SEQUENCE [LARGE SCALE GENOMIC DNA]</scope>
    <source>
        <strain evidence="2 3">TPSY</strain>
    </source>
</reference>
<dbReference type="InterPro" id="IPR038725">
    <property type="entry name" value="YdaG_split_barrel_FMN-bd"/>
</dbReference>
<dbReference type="Proteomes" id="UP000000450">
    <property type="component" value="Chromosome"/>
</dbReference>
<dbReference type="EMBL" id="CP001392">
    <property type="protein sequence ID" value="ACM31506.1"/>
    <property type="molecule type" value="Genomic_DNA"/>
</dbReference>
<dbReference type="PANTHER" id="PTHR34818">
    <property type="entry name" value="PROTEIN BLI-3"/>
    <property type="match status" value="1"/>
</dbReference>
<dbReference type="InterPro" id="IPR052917">
    <property type="entry name" value="Stress-Dev_Protein"/>
</dbReference>
<accession>A0A9J9QCJ7</accession>
<protein>
    <submittedName>
        <fullName evidence="2">Pyridoxamine 5'-phosphate oxidase-related FMN-binding</fullName>
    </submittedName>
</protein>
<dbReference type="AlphaFoldDB" id="A0A9J9QCJ7"/>
<evidence type="ECO:0000313" key="3">
    <source>
        <dbReference type="Proteomes" id="UP000000450"/>
    </source>
</evidence>
<gene>
    <name evidence="2" type="ordered locus">Dtpsy_0017</name>
</gene>
<dbReference type="Pfam" id="PF16242">
    <property type="entry name" value="Pyrid_ox_like"/>
    <property type="match status" value="1"/>
</dbReference>
<organism evidence="2 3">
    <name type="scientific">Acidovorax ebreus (strain TPSY)</name>
    <name type="common">Diaphorobacter sp. (strain TPSY)</name>
    <dbReference type="NCBI Taxonomy" id="535289"/>
    <lineage>
        <taxon>Bacteria</taxon>
        <taxon>Pseudomonadati</taxon>
        <taxon>Pseudomonadota</taxon>
        <taxon>Betaproteobacteria</taxon>
        <taxon>Burkholderiales</taxon>
        <taxon>Comamonadaceae</taxon>
        <taxon>Diaphorobacter</taxon>
    </lineage>
</organism>
<evidence type="ECO:0000313" key="2">
    <source>
        <dbReference type="EMBL" id="ACM31506.1"/>
    </source>
</evidence>
<dbReference type="KEGG" id="dia:Dtpsy_0017"/>
<dbReference type="GeneID" id="84683467"/>
<evidence type="ECO:0000259" key="1">
    <source>
        <dbReference type="Pfam" id="PF16242"/>
    </source>
</evidence>
<feature type="domain" description="General stress protein FMN-binding split barrel" evidence="1">
    <location>
        <begin position="10"/>
        <end position="156"/>
    </location>
</feature>
<name>A0A9J9QCJ7_ACIET</name>
<dbReference type="SUPFAM" id="SSF50475">
    <property type="entry name" value="FMN-binding split barrel"/>
    <property type="match status" value="1"/>
</dbReference>
<dbReference type="Gene3D" id="2.30.110.10">
    <property type="entry name" value="Electron Transport, Fmn-binding Protein, Chain A"/>
    <property type="match status" value="1"/>
</dbReference>
<proteinExistence type="predicted"/>
<keyword evidence="3" id="KW-1185">Reference proteome</keyword>
<dbReference type="PANTHER" id="PTHR34818:SF1">
    <property type="entry name" value="PROTEIN BLI-3"/>
    <property type="match status" value="1"/>
</dbReference>
<dbReference type="RefSeq" id="WP_011807235.1">
    <property type="nucleotide sequence ID" value="NC_011992.1"/>
</dbReference>